<keyword evidence="6" id="KW-0804">Transcription</keyword>
<proteinExistence type="predicted"/>
<dbReference type="Proteomes" id="UP001642260">
    <property type="component" value="Unassembled WGS sequence"/>
</dbReference>
<evidence type="ECO:0000256" key="6">
    <source>
        <dbReference type="ARBA" id="ARBA00023163"/>
    </source>
</evidence>
<evidence type="ECO:0000313" key="10">
    <source>
        <dbReference type="EMBL" id="CAH8392535.1"/>
    </source>
</evidence>
<evidence type="ECO:0000313" key="11">
    <source>
        <dbReference type="Proteomes" id="UP001642260"/>
    </source>
</evidence>
<dbReference type="SUPFAM" id="SSF57667">
    <property type="entry name" value="beta-beta-alpha zinc fingers"/>
    <property type="match status" value="1"/>
</dbReference>
<sequence>MGTSLVPLGLQDLTLAISATVSSILLKPCAVTNVHRCDFKAHQVKALEKDTNGNNSSTTWPRRSHTCNFCRREFRSAEALGGHMNVHHRASKVHQGLVVAVAD</sequence>
<organism evidence="10 11">
    <name type="scientific">Eruca vesicaria subsp. sativa</name>
    <name type="common">Garden rocket</name>
    <name type="synonym">Eruca sativa</name>
    <dbReference type="NCBI Taxonomy" id="29727"/>
    <lineage>
        <taxon>Eukaryota</taxon>
        <taxon>Viridiplantae</taxon>
        <taxon>Streptophyta</taxon>
        <taxon>Embryophyta</taxon>
        <taxon>Tracheophyta</taxon>
        <taxon>Spermatophyta</taxon>
        <taxon>Magnoliopsida</taxon>
        <taxon>eudicotyledons</taxon>
        <taxon>Gunneridae</taxon>
        <taxon>Pentapetalae</taxon>
        <taxon>rosids</taxon>
        <taxon>malvids</taxon>
        <taxon>Brassicales</taxon>
        <taxon>Brassicaceae</taxon>
        <taxon>Brassiceae</taxon>
        <taxon>Eruca</taxon>
    </lineage>
</organism>
<reference evidence="10 11" key="1">
    <citation type="submission" date="2022-03" db="EMBL/GenBank/DDBJ databases">
        <authorList>
            <person name="Macdonald S."/>
            <person name="Ahmed S."/>
            <person name="Newling K."/>
        </authorList>
    </citation>
    <scope>NUCLEOTIDE SEQUENCE [LARGE SCALE GENOMIC DNA]</scope>
</reference>
<dbReference type="InterPro" id="IPR013087">
    <property type="entry name" value="Znf_C2H2_type"/>
</dbReference>
<keyword evidence="4" id="KW-0862">Zinc</keyword>
<keyword evidence="3 8" id="KW-0863">Zinc-finger</keyword>
<evidence type="ECO:0000256" key="3">
    <source>
        <dbReference type="ARBA" id="ARBA00022771"/>
    </source>
</evidence>
<name>A0ABC8M8M6_ERUVS</name>
<dbReference type="GO" id="GO:0008270">
    <property type="term" value="F:zinc ion binding"/>
    <property type="evidence" value="ECO:0007669"/>
    <property type="project" value="UniProtKB-KW"/>
</dbReference>
<feature type="domain" description="C2H2-type" evidence="9">
    <location>
        <begin position="65"/>
        <end position="92"/>
    </location>
</feature>
<keyword evidence="2" id="KW-0479">Metal-binding</keyword>
<keyword evidence="7" id="KW-0539">Nucleus</keyword>
<dbReference type="PROSITE" id="PS00028">
    <property type="entry name" value="ZINC_FINGER_C2H2_1"/>
    <property type="match status" value="1"/>
</dbReference>
<evidence type="ECO:0000256" key="5">
    <source>
        <dbReference type="ARBA" id="ARBA00023015"/>
    </source>
</evidence>
<evidence type="ECO:0000256" key="7">
    <source>
        <dbReference type="ARBA" id="ARBA00023242"/>
    </source>
</evidence>
<keyword evidence="11" id="KW-1185">Reference proteome</keyword>
<dbReference type="PROSITE" id="PS50157">
    <property type="entry name" value="ZINC_FINGER_C2H2_2"/>
    <property type="match status" value="1"/>
</dbReference>
<evidence type="ECO:0000259" key="9">
    <source>
        <dbReference type="PROSITE" id="PS50157"/>
    </source>
</evidence>
<dbReference type="GO" id="GO:0005634">
    <property type="term" value="C:nucleus"/>
    <property type="evidence" value="ECO:0007669"/>
    <property type="project" value="UniProtKB-SubCell"/>
</dbReference>
<keyword evidence="5" id="KW-0805">Transcription regulation</keyword>
<comment type="caution">
    <text evidence="10">The sequence shown here is derived from an EMBL/GenBank/DDBJ whole genome shotgun (WGS) entry which is preliminary data.</text>
</comment>
<dbReference type="InterPro" id="IPR052426">
    <property type="entry name" value="Plant_dev_regulator"/>
</dbReference>
<evidence type="ECO:0000256" key="1">
    <source>
        <dbReference type="ARBA" id="ARBA00004123"/>
    </source>
</evidence>
<gene>
    <name evidence="10" type="ORF">ERUC_LOCUS45018</name>
</gene>
<protein>
    <recommendedName>
        <fullName evidence="9">C2H2-type domain-containing protein</fullName>
    </recommendedName>
</protein>
<evidence type="ECO:0000256" key="8">
    <source>
        <dbReference type="PROSITE-ProRule" id="PRU00042"/>
    </source>
</evidence>
<dbReference type="PANTHER" id="PTHR45801">
    <property type="entry name" value="OS07G0101800 PROTEIN"/>
    <property type="match status" value="1"/>
</dbReference>
<evidence type="ECO:0000256" key="4">
    <source>
        <dbReference type="ARBA" id="ARBA00022833"/>
    </source>
</evidence>
<evidence type="ECO:0000256" key="2">
    <source>
        <dbReference type="ARBA" id="ARBA00022723"/>
    </source>
</evidence>
<dbReference type="PANTHER" id="PTHR45801:SF107">
    <property type="entry name" value="TRANSCRIPTIONAL REGULATOR SUPERMAN-LIKE"/>
    <property type="match status" value="1"/>
</dbReference>
<dbReference type="InterPro" id="IPR036236">
    <property type="entry name" value="Znf_C2H2_sf"/>
</dbReference>
<comment type="subcellular location">
    <subcellularLocation>
        <location evidence="1">Nucleus</location>
    </subcellularLocation>
</comment>
<accession>A0ABC8M8M6</accession>
<dbReference type="EMBL" id="CAKOAT010996668">
    <property type="protein sequence ID" value="CAH8392535.1"/>
    <property type="molecule type" value="Genomic_DNA"/>
</dbReference>
<dbReference type="AlphaFoldDB" id="A0ABC8M8M6"/>